<keyword evidence="11" id="KW-1185">Reference proteome</keyword>
<proteinExistence type="inferred from homology"/>
<gene>
    <name evidence="8" type="primary">menA</name>
    <name evidence="10" type="ORF">B1s21122_00570</name>
</gene>
<dbReference type="GO" id="GO:0005886">
    <property type="term" value="C:plasma membrane"/>
    <property type="evidence" value="ECO:0007669"/>
    <property type="project" value="UniProtKB-SubCell"/>
</dbReference>
<comment type="pathway">
    <text evidence="8">Quinol/quinone metabolism; menaquinone biosynthesis; menaquinol from 1,4-dihydroxy-2-naphthoate: step 1/2.</text>
</comment>
<dbReference type="PIRSF" id="PIRSF005355">
    <property type="entry name" value="UBIAD1"/>
    <property type="match status" value="1"/>
</dbReference>
<dbReference type="KEGG" id="abam:B1s21122_00570"/>
<reference evidence="11" key="1">
    <citation type="submission" date="2016-10" db="EMBL/GenBank/DDBJ databases">
        <title>High microdiversification within the ubiquitous acI lineage of Actinobacteria.</title>
        <authorList>
            <person name="Neuenschwander S.M."/>
            <person name="Salcher M."/>
            <person name="Ghai R."/>
            <person name="Pernthaler J."/>
        </authorList>
    </citation>
    <scope>NUCLEOTIDE SEQUENCE [LARGE SCALE GENOMIC DNA]</scope>
</reference>
<dbReference type="RefSeq" id="WP_095680190.1">
    <property type="nucleotide sequence ID" value="NZ_CP016768.2"/>
</dbReference>
<dbReference type="Gene3D" id="1.10.357.140">
    <property type="entry name" value="UbiA prenyltransferase"/>
    <property type="match status" value="1"/>
</dbReference>
<comment type="catalytic activity">
    <reaction evidence="8">
        <text>an all-trans-polyprenyl diphosphate + 1,4-dihydroxy-2-naphthoate + H(+) = a 2-demethylmenaquinol + CO2 + diphosphate</text>
        <dbReference type="Rhea" id="RHEA:26478"/>
        <dbReference type="Rhea" id="RHEA-COMP:9563"/>
        <dbReference type="Rhea" id="RHEA-COMP:9564"/>
        <dbReference type="ChEBI" id="CHEBI:11173"/>
        <dbReference type="ChEBI" id="CHEBI:15378"/>
        <dbReference type="ChEBI" id="CHEBI:16526"/>
        <dbReference type="ChEBI" id="CHEBI:33019"/>
        <dbReference type="ChEBI" id="CHEBI:55437"/>
        <dbReference type="ChEBI" id="CHEBI:58914"/>
        <dbReference type="EC" id="2.5.1.74"/>
    </reaction>
</comment>
<dbReference type="InterPro" id="IPR004657">
    <property type="entry name" value="MenA"/>
</dbReference>
<accession>A0A249JWH7</accession>
<dbReference type="Proteomes" id="UP000217153">
    <property type="component" value="Chromosome"/>
</dbReference>
<dbReference type="GO" id="GO:0042371">
    <property type="term" value="P:vitamin K biosynthetic process"/>
    <property type="evidence" value="ECO:0007669"/>
    <property type="project" value="TreeGrafter"/>
</dbReference>
<evidence type="ECO:0000256" key="7">
    <source>
        <dbReference type="ARBA" id="ARBA00023136"/>
    </source>
</evidence>
<protein>
    <recommendedName>
        <fullName evidence="8 9">1,4-dihydroxy-2-naphthoate octaprenyltransferase</fullName>
        <shortName evidence="8">DHNA-octaprenyltransferase</shortName>
        <ecNumber evidence="8 9">2.5.1.74</ecNumber>
    </recommendedName>
</protein>
<evidence type="ECO:0000313" key="10">
    <source>
        <dbReference type="EMBL" id="ASY08866.1"/>
    </source>
</evidence>
<feature type="transmembrane region" description="Helical" evidence="8">
    <location>
        <begin position="138"/>
        <end position="156"/>
    </location>
</feature>
<evidence type="ECO:0000256" key="1">
    <source>
        <dbReference type="ARBA" id="ARBA00004141"/>
    </source>
</evidence>
<dbReference type="AlphaFoldDB" id="A0A249JWH7"/>
<evidence type="ECO:0000256" key="9">
    <source>
        <dbReference type="NCBIfam" id="TIGR00751"/>
    </source>
</evidence>
<evidence type="ECO:0000256" key="4">
    <source>
        <dbReference type="ARBA" id="ARBA00022679"/>
    </source>
</evidence>
<feature type="transmembrane region" description="Helical" evidence="8">
    <location>
        <begin position="162"/>
        <end position="181"/>
    </location>
</feature>
<sequence length="282" mass="30031">MNKWIVGARVKTLPAAVAPVLIGTSYAEKINWGNALLALVVSLFLQIAVNFANDYSDGVRGTDTHRIGPVRLVASGLASASSVKRAALISCLIAAIAGLVLTVNISPWLLAVGAAAIWAAWGYTGGKKPYGYFGFGELSVFIFFGLVATVGSYYIQTEQFNWQIFLLSMPVGTLSCAILAINNLRDLPQDKLVGKRTMAVRIGEKNTRVFFMLLLFTAQLTALAAAGINAWALITLICAPITYRVVKQVLNGAVGSDLIEVLSKTAKLQLLMAILLAAALAI</sequence>
<comment type="similarity">
    <text evidence="8">Belongs to the MenA family. Type 1 subfamily.</text>
</comment>
<dbReference type="Pfam" id="PF01040">
    <property type="entry name" value="UbiA"/>
    <property type="match status" value="1"/>
</dbReference>
<feature type="transmembrane region" description="Helical" evidence="8">
    <location>
        <begin position="37"/>
        <end position="56"/>
    </location>
</feature>
<evidence type="ECO:0000313" key="11">
    <source>
        <dbReference type="Proteomes" id="UP000217153"/>
    </source>
</evidence>
<dbReference type="GO" id="GO:0046428">
    <property type="term" value="F:1,4-dihydroxy-2-naphthoate polyprenyltransferase activity"/>
    <property type="evidence" value="ECO:0007669"/>
    <property type="project" value="UniProtKB-UniRule"/>
</dbReference>
<dbReference type="UniPathway" id="UPA00079">
    <property type="reaction ID" value="UER00168"/>
</dbReference>
<comment type="function">
    <text evidence="8">Conversion of 1,4-dihydroxy-2-naphthoate (DHNA) to demethylmenaquinone (DMK).</text>
</comment>
<comment type="caution">
    <text evidence="8">Lacks conserved residue(s) required for the propagation of feature annotation.</text>
</comment>
<organism evidence="10 11">
    <name type="scientific">Candidatus Nanopelagicus limnae</name>
    <dbReference type="NCBI Taxonomy" id="1884634"/>
    <lineage>
        <taxon>Bacteria</taxon>
        <taxon>Bacillati</taxon>
        <taxon>Actinomycetota</taxon>
        <taxon>Actinomycetes</taxon>
        <taxon>Candidatus Nanopelagicales</taxon>
        <taxon>Candidatus Nanopelagicaceae</taxon>
        <taxon>Candidatus Nanopelagicus</taxon>
    </lineage>
</organism>
<evidence type="ECO:0000256" key="3">
    <source>
        <dbReference type="ARBA" id="ARBA00022475"/>
    </source>
</evidence>
<dbReference type="GO" id="GO:0009234">
    <property type="term" value="P:menaquinone biosynthetic process"/>
    <property type="evidence" value="ECO:0007669"/>
    <property type="project" value="UniProtKB-UniRule"/>
</dbReference>
<dbReference type="PANTHER" id="PTHR13929:SF0">
    <property type="entry name" value="UBIA PRENYLTRANSFERASE DOMAIN-CONTAINING PROTEIN 1"/>
    <property type="match status" value="1"/>
</dbReference>
<dbReference type="OrthoDB" id="9767568at2"/>
<dbReference type="EMBL" id="CP016768">
    <property type="protein sequence ID" value="ASY08866.1"/>
    <property type="molecule type" value="Genomic_DNA"/>
</dbReference>
<dbReference type="NCBIfam" id="TIGR00751">
    <property type="entry name" value="menA"/>
    <property type="match status" value="1"/>
</dbReference>
<feature type="transmembrane region" description="Helical" evidence="8">
    <location>
        <begin position="209"/>
        <end position="234"/>
    </location>
</feature>
<dbReference type="InterPro" id="IPR044878">
    <property type="entry name" value="UbiA_sf"/>
</dbReference>
<evidence type="ECO:0000256" key="6">
    <source>
        <dbReference type="ARBA" id="ARBA00022989"/>
    </source>
</evidence>
<keyword evidence="2 8" id="KW-0474">Menaquinone biosynthesis</keyword>
<name>A0A249JWH7_9ACTN</name>
<dbReference type="EC" id="2.5.1.74" evidence="8 9"/>
<keyword evidence="4 8" id="KW-0808">Transferase</keyword>
<dbReference type="InterPro" id="IPR026046">
    <property type="entry name" value="UBIAD1"/>
</dbReference>
<evidence type="ECO:0000256" key="5">
    <source>
        <dbReference type="ARBA" id="ARBA00022692"/>
    </source>
</evidence>
<dbReference type="InterPro" id="IPR000537">
    <property type="entry name" value="UbiA_prenyltransferase"/>
</dbReference>
<dbReference type="PANTHER" id="PTHR13929">
    <property type="entry name" value="1,4-DIHYDROXY-2-NAPHTHOATE OCTAPRENYLTRANSFERASE"/>
    <property type="match status" value="1"/>
</dbReference>
<keyword evidence="3 8" id="KW-1003">Cell membrane</keyword>
<evidence type="ECO:0000256" key="2">
    <source>
        <dbReference type="ARBA" id="ARBA00022428"/>
    </source>
</evidence>
<keyword evidence="6 8" id="KW-1133">Transmembrane helix</keyword>
<dbReference type="HAMAP" id="MF_01937">
    <property type="entry name" value="MenA_1"/>
    <property type="match status" value="1"/>
</dbReference>
<dbReference type="CDD" id="cd13962">
    <property type="entry name" value="PT_UbiA_UBIAD1"/>
    <property type="match status" value="1"/>
</dbReference>
<keyword evidence="7 8" id="KW-0472">Membrane</keyword>
<keyword evidence="5 8" id="KW-0812">Transmembrane</keyword>
<evidence type="ECO:0000256" key="8">
    <source>
        <dbReference type="HAMAP-Rule" id="MF_01937"/>
    </source>
</evidence>
<comment type="subcellular location">
    <subcellularLocation>
        <location evidence="8">Cell membrane</location>
        <topology evidence="8">Multi-pass membrane protein</topology>
    </subcellularLocation>
    <subcellularLocation>
        <location evidence="1">Membrane</location>
        <topology evidence="1">Multi-pass membrane protein</topology>
    </subcellularLocation>
</comment>
<dbReference type="NCBIfam" id="NF004751">
    <property type="entry name" value="PRK06080.1-3"/>
    <property type="match status" value="1"/>
</dbReference>